<dbReference type="AlphaFoldDB" id="A0A381Z5S7"/>
<dbReference type="InterPro" id="IPR006139">
    <property type="entry name" value="D-isomer_2_OHA_DH_cat_dom"/>
</dbReference>
<gene>
    <name evidence="5" type="ORF">METZ01_LOCUS137007</name>
</gene>
<dbReference type="PROSITE" id="PS00670">
    <property type="entry name" value="D_2_HYDROXYACID_DH_2"/>
    <property type="match status" value="1"/>
</dbReference>
<evidence type="ECO:0008006" key="6">
    <source>
        <dbReference type="Google" id="ProtNLM"/>
    </source>
</evidence>
<organism evidence="5">
    <name type="scientific">marine metagenome</name>
    <dbReference type="NCBI Taxonomy" id="408172"/>
    <lineage>
        <taxon>unclassified sequences</taxon>
        <taxon>metagenomes</taxon>
        <taxon>ecological metagenomes</taxon>
    </lineage>
</organism>
<dbReference type="InterPro" id="IPR036291">
    <property type="entry name" value="NAD(P)-bd_dom_sf"/>
</dbReference>
<dbReference type="PANTHER" id="PTHR42938:SF47">
    <property type="entry name" value="HYDROXYPYRUVATE REDUCTASE"/>
    <property type="match status" value="1"/>
</dbReference>
<feature type="domain" description="D-isomer specific 2-hydroxyacid dehydrogenase NAD-binding" evidence="4">
    <location>
        <begin position="111"/>
        <end position="279"/>
    </location>
</feature>
<dbReference type="InterPro" id="IPR006140">
    <property type="entry name" value="D-isomer_DH_NAD-bd"/>
</dbReference>
<sequence length="335" mass="36462">MTMKRQFKILTLNNIALQGQRQLPMERYEIASEIVNPDAVLLRSQDIHEMEISKSLLAVARAGAGVNNVPVEKLTTLGIPVFNAPGANANAVKELVLTSLFLAARSVIQAWDYVRKLEGSEKKLAEAIESGKKRFIGFELPGKTLGVIGLGAIGVEVANAALELGMNVIGYDSKITVDRAWQLSAGVEQAPSMNEVFNRANIVTVHVPLNDDTRGLIGQSQLSIMPKGAVALNFARHGIYENKAVLQSLAEGSLSGYVTDFPTRDLIGKEGVICLPHLGASTWEAEENCAVMVTNNLQDFLENGNIRHSVNFPDALLRRMRPHRIAIANTNMPNM</sequence>
<keyword evidence="1" id="KW-0560">Oxidoreductase</keyword>
<dbReference type="PANTHER" id="PTHR42938">
    <property type="entry name" value="FORMATE DEHYDROGENASE 1"/>
    <property type="match status" value="1"/>
</dbReference>
<evidence type="ECO:0000256" key="1">
    <source>
        <dbReference type="ARBA" id="ARBA00023002"/>
    </source>
</evidence>
<dbReference type="InterPro" id="IPR029752">
    <property type="entry name" value="D-isomer_DH_CS1"/>
</dbReference>
<evidence type="ECO:0000259" key="3">
    <source>
        <dbReference type="Pfam" id="PF00389"/>
    </source>
</evidence>
<feature type="non-terminal residue" evidence="5">
    <location>
        <position position="335"/>
    </location>
</feature>
<dbReference type="GO" id="GO:0016616">
    <property type="term" value="F:oxidoreductase activity, acting on the CH-OH group of donors, NAD or NADP as acceptor"/>
    <property type="evidence" value="ECO:0007669"/>
    <property type="project" value="InterPro"/>
</dbReference>
<dbReference type="EMBL" id="UINC01019919">
    <property type="protein sequence ID" value="SVA84153.1"/>
    <property type="molecule type" value="Genomic_DNA"/>
</dbReference>
<dbReference type="SUPFAM" id="SSF51735">
    <property type="entry name" value="NAD(P)-binding Rossmann-fold domains"/>
    <property type="match status" value="1"/>
</dbReference>
<dbReference type="GO" id="GO:0051287">
    <property type="term" value="F:NAD binding"/>
    <property type="evidence" value="ECO:0007669"/>
    <property type="project" value="InterPro"/>
</dbReference>
<proteinExistence type="predicted"/>
<dbReference type="SUPFAM" id="SSF52283">
    <property type="entry name" value="Formate/glycerate dehydrogenase catalytic domain-like"/>
    <property type="match status" value="1"/>
</dbReference>
<protein>
    <recommendedName>
        <fullName evidence="6">S-adenosyl-L-homocysteine hydrolase NAD binding domain-containing protein</fullName>
    </recommendedName>
</protein>
<dbReference type="Pfam" id="PF02826">
    <property type="entry name" value="2-Hacid_dh_C"/>
    <property type="match status" value="1"/>
</dbReference>
<dbReference type="Gene3D" id="3.40.50.720">
    <property type="entry name" value="NAD(P)-binding Rossmann-like Domain"/>
    <property type="match status" value="2"/>
</dbReference>
<dbReference type="PROSITE" id="PS00065">
    <property type="entry name" value="D_2_HYDROXYACID_DH_1"/>
    <property type="match status" value="1"/>
</dbReference>
<name>A0A381Z5S7_9ZZZZ</name>
<keyword evidence="2" id="KW-0520">NAD</keyword>
<evidence type="ECO:0000259" key="4">
    <source>
        <dbReference type="Pfam" id="PF02826"/>
    </source>
</evidence>
<feature type="domain" description="D-isomer specific 2-hydroxyacid dehydrogenase catalytic" evidence="3">
    <location>
        <begin position="24"/>
        <end position="311"/>
    </location>
</feature>
<evidence type="ECO:0000256" key="2">
    <source>
        <dbReference type="ARBA" id="ARBA00023027"/>
    </source>
</evidence>
<accession>A0A381Z5S7</accession>
<dbReference type="CDD" id="cd12174">
    <property type="entry name" value="PGDH_like_3"/>
    <property type="match status" value="1"/>
</dbReference>
<reference evidence="5" key="1">
    <citation type="submission" date="2018-05" db="EMBL/GenBank/DDBJ databases">
        <authorList>
            <person name="Lanie J.A."/>
            <person name="Ng W.-L."/>
            <person name="Kazmierczak K.M."/>
            <person name="Andrzejewski T.M."/>
            <person name="Davidsen T.M."/>
            <person name="Wayne K.J."/>
            <person name="Tettelin H."/>
            <person name="Glass J.I."/>
            <person name="Rusch D."/>
            <person name="Podicherti R."/>
            <person name="Tsui H.-C.T."/>
            <person name="Winkler M.E."/>
        </authorList>
    </citation>
    <scope>NUCLEOTIDE SEQUENCE</scope>
</reference>
<dbReference type="Pfam" id="PF00389">
    <property type="entry name" value="2-Hacid_dh"/>
    <property type="match status" value="1"/>
</dbReference>
<evidence type="ECO:0000313" key="5">
    <source>
        <dbReference type="EMBL" id="SVA84153.1"/>
    </source>
</evidence>
<dbReference type="InterPro" id="IPR029753">
    <property type="entry name" value="D-isomer_DH_CS"/>
</dbReference>